<dbReference type="AlphaFoldDB" id="A0A0A9ASV0"/>
<sequence length="38" mass="4197">MVVHSRKLAHNNSGPCLLFTLDILPSRASTTPLQPPFH</sequence>
<proteinExistence type="predicted"/>
<reference evidence="1" key="1">
    <citation type="submission" date="2014-09" db="EMBL/GenBank/DDBJ databases">
        <authorList>
            <person name="Magalhaes I.L.F."/>
            <person name="Oliveira U."/>
            <person name="Santos F.R."/>
            <person name="Vidigal T.H.D.A."/>
            <person name="Brescovit A.D."/>
            <person name="Santos A.J."/>
        </authorList>
    </citation>
    <scope>NUCLEOTIDE SEQUENCE</scope>
    <source>
        <tissue evidence="1">Shoot tissue taken approximately 20 cm above the soil surface</tissue>
    </source>
</reference>
<dbReference type="EMBL" id="GBRH01247763">
    <property type="protein sequence ID" value="JAD50132.1"/>
    <property type="molecule type" value="Transcribed_RNA"/>
</dbReference>
<protein>
    <submittedName>
        <fullName evidence="1">Uncharacterized protein</fullName>
    </submittedName>
</protein>
<accession>A0A0A9ASV0</accession>
<name>A0A0A9ASV0_ARUDO</name>
<evidence type="ECO:0000313" key="1">
    <source>
        <dbReference type="EMBL" id="JAD50132.1"/>
    </source>
</evidence>
<reference evidence="1" key="2">
    <citation type="journal article" date="2015" name="Data Brief">
        <title>Shoot transcriptome of the giant reed, Arundo donax.</title>
        <authorList>
            <person name="Barrero R.A."/>
            <person name="Guerrero F.D."/>
            <person name="Moolhuijzen P."/>
            <person name="Goolsby J.A."/>
            <person name="Tidwell J."/>
            <person name="Bellgard S.E."/>
            <person name="Bellgard M.I."/>
        </authorList>
    </citation>
    <scope>NUCLEOTIDE SEQUENCE</scope>
    <source>
        <tissue evidence="1">Shoot tissue taken approximately 20 cm above the soil surface</tissue>
    </source>
</reference>
<organism evidence="1">
    <name type="scientific">Arundo donax</name>
    <name type="common">Giant reed</name>
    <name type="synonym">Donax arundinaceus</name>
    <dbReference type="NCBI Taxonomy" id="35708"/>
    <lineage>
        <taxon>Eukaryota</taxon>
        <taxon>Viridiplantae</taxon>
        <taxon>Streptophyta</taxon>
        <taxon>Embryophyta</taxon>
        <taxon>Tracheophyta</taxon>
        <taxon>Spermatophyta</taxon>
        <taxon>Magnoliopsida</taxon>
        <taxon>Liliopsida</taxon>
        <taxon>Poales</taxon>
        <taxon>Poaceae</taxon>
        <taxon>PACMAD clade</taxon>
        <taxon>Arundinoideae</taxon>
        <taxon>Arundineae</taxon>
        <taxon>Arundo</taxon>
    </lineage>
</organism>